<dbReference type="OrthoDB" id="9801469at2"/>
<dbReference type="AlphaFoldDB" id="A0A3E0WY58"/>
<protein>
    <submittedName>
        <fullName evidence="2">BolA family transcriptional regulator</fullName>
    </submittedName>
</protein>
<sequence length="94" mass="10262">MTAERVAMIKERLNAALSIEELDVIDDSHKHAGHAGAAAGGGHFRARVVSPDFAGKSTMERHRMIYAAMGDAMRNDVIHALSIKAYTPEEFRAL</sequence>
<dbReference type="Pfam" id="PF01722">
    <property type="entry name" value="BolA"/>
    <property type="match status" value="1"/>
</dbReference>
<dbReference type="EMBL" id="NFZW01000008">
    <property type="protein sequence ID" value="RFA36925.1"/>
    <property type="molecule type" value="Genomic_DNA"/>
</dbReference>
<gene>
    <name evidence="2" type="ORF">CAL65_10495</name>
</gene>
<keyword evidence="3" id="KW-1185">Reference proteome</keyword>
<dbReference type="RefSeq" id="WP_116302878.1">
    <property type="nucleotide sequence ID" value="NZ_NFZV01000015.1"/>
</dbReference>
<reference evidence="3" key="1">
    <citation type="submission" date="2017-05" db="EMBL/GenBank/DDBJ databases">
        <authorList>
            <person name="Sharma S."/>
            <person name="Sidhu C."/>
            <person name="Pinnaka A.K."/>
        </authorList>
    </citation>
    <scope>NUCLEOTIDE SEQUENCE [LARGE SCALE GENOMIC DNA]</scope>
    <source>
        <strain evidence="3">AK93</strain>
    </source>
</reference>
<evidence type="ECO:0000256" key="1">
    <source>
        <dbReference type="RuleBase" id="RU003860"/>
    </source>
</evidence>
<dbReference type="GO" id="GO:0016226">
    <property type="term" value="P:iron-sulfur cluster assembly"/>
    <property type="evidence" value="ECO:0007669"/>
    <property type="project" value="TreeGrafter"/>
</dbReference>
<organism evidence="2 3">
    <name type="scientific">Alkalilimnicola ehrlichii</name>
    <dbReference type="NCBI Taxonomy" id="351052"/>
    <lineage>
        <taxon>Bacteria</taxon>
        <taxon>Pseudomonadati</taxon>
        <taxon>Pseudomonadota</taxon>
        <taxon>Gammaproteobacteria</taxon>
        <taxon>Chromatiales</taxon>
        <taxon>Ectothiorhodospiraceae</taxon>
        <taxon>Alkalilimnicola</taxon>
    </lineage>
</organism>
<dbReference type="PIRSF" id="PIRSF003113">
    <property type="entry name" value="BolA"/>
    <property type="match status" value="1"/>
</dbReference>
<dbReference type="InterPro" id="IPR036065">
    <property type="entry name" value="BolA-like_sf"/>
</dbReference>
<dbReference type="PANTHER" id="PTHR46230:SF7">
    <property type="entry name" value="BOLA-LIKE PROTEIN 1"/>
    <property type="match status" value="1"/>
</dbReference>
<evidence type="ECO:0000313" key="2">
    <source>
        <dbReference type="EMBL" id="RFA36925.1"/>
    </source>
</evidence>
<dbReference type="InterPro" id="IPR002634">
    <property type="entry name" value="BolA"/>
</dbReference>
<dbReference type="SUPFAM" id="SSF82657">
    <property type="entry name" value="BolA-like"/>
    <property type="match status" value="1"/>
</dbReference>
<comment type="caution">
    <text evidence="2">The sequence shown here is derived from an EMBL/GenBank/DDBJ whole genome shotgun (WGS) entry which is preliminary data.</text>
</comment>
<dbReference type="Proteomes" id="UP000256763">
    <property type="component" value="Unassembled WGS sequence"/>
</dbReference>
<proteinExistence type="inferred from homology"/>
<comment type="similarity">
    <text evidence="1">Belongs to the BolA/IbaG family.</text>
</comment>
<accession>A0A3E0WY58</accession>
<dbReference type="Gene3D" id="3.30.300.90">
    <property type="entry name" value="BolA-like"/>
    <property type="match status" value="1"/>
</dbReference>
<evidence type="ECO:0000313" key="3">
    <source>
        <dbReference type="Proteomes" id="UP000256763"/>
    </source>
</evidence>
<name>A0A3E0WY58_9GAMM</name>
<dbReference type="PANTHER" id="PTHR46230">
    <property type="match status" value="1"/>
</dbReference>